<reference evidence="2" key="1">
    <citation type="journal article" date="2022" name="Int. J. Mol. Sci.">
        <title>Draft Genome of Tanacetum Coccineum: Genomic Comparison of Closely Related Tanacetum-Family Plants.</title>
        <authorList>
            <person name="Yamashiro T."/>
            <person name="Shiraishi A."/>
            <person name="Nakayama K."/>
            <person name="Satake H."/>
        </authorList>
    </citation>
    <scope>NUCLEOTIDE SEQUENCE</scope>
</reference>
<dbReference type="EMBL" id="BQNB010016783">
    <property type="protein sequence ID" value="GJT55727.1"/>
    <property type="molecule type" value="Genomic_DNA"/>
</dbReference>
<accession>A0ABQ5EXU1</accession>
<protein>
    <submittedName>
        <fullName evidence="2">Uncharacterized protein</fullName>
    </submittedName>
</protein>
<feature type="non-terminal residue" evidence="2">
    <location>
        <position position="1"/>
    </location>
</feature>
<gene>
    <name evidence="2" type="ORF">Tco_0990781</name>
</gene>
<proteinExistence type="predicted"/>
<name>A0ABQ5EXU1_9ASTR</name>
<feature type="region of interest" description="Disordered" evidence="1">
    <location>
        <begin position="33"/>
        <end position="82"/>
    </location>
</feature>
<reference evidence="2" key="2">
    <citation type="submission" date="2022-01" db="EMBL/GenBank/DDBJ databases">
        <authorList>
            <person name="Yamashiro T."/>
            <person name="Shiraishi A."/>
            <person name="Satake H."/>
            <person name="Nakayama K."/>
        </authorList>
    </citation>
    <scope>NUCLEOTIDE SEQUENCE</scope>
</reference>
<evidence type="ECO:0000256" key="1">
    <source>
        <dbReference type="SAM" id="MobiDB-lite"/>
    </source>
</evidence>
<sequence>VLGGNYSSITEQVNSIQQLLAYCLITETESHSPEVPGALFKKSKRPKSKNPPTKTKVTPPKPTEGSELSHSVSLDTVPDPKDLERNIQLASTRLPSTLSEGTRKSKPLLEITATPPKDLGGNIQPLDRDITSTTSDEVTTKTMTRLEGLLGDKDSGGNIPPADMEPIHLLAFLLSDDESKEDILGAASDTDSSSDDILRKYDNFLPLTKRQLVKYLRKMSNALFTRISKDNWENHEEVAVNYDDLKASIDDYYDENIAHRDQTDKLVEASISSLDKSSNTISDLYKGLNIIFELLKEIKNADKDDFVINKKITEATESFTKILGLERAQNHIQSSMSSLKEDTHSIKNMMNEMYKVFKGQSSGSRTKRAIPILTIQPTEVPLTQAQPITTIITHPKSSQAVLRSDKGKGITIESDEDISKRLVLASTIVRPDPDALIPYTINGEVYHLTAKQLQEQMDKEELIKKAKEEDRLLAISKPKVIKVVQEEAKNIGLDPRKIASTKAGEKFKKAQDAEHQVLKREHSKKVKKSLELRKHKFKSYMWTINNRLKPKTVTDIKIHLKTKPVVITVYRGTDGRNFDVHRPFALNAFSISELDKLREIIPKKKNAVVHGLMNSLSQMYERIRKIPEELGIKSALPAPAPKQA</sequence>
<keyword evidence="3" id="KW-1185">Reference proteome</keyword>
<evidence type="ECO:0000313" key="2">
    <source>
        <dbReference type="EMBL" id="GJT55727.1"/>
    </source>
</evidence>
<evidence type="ECO:0000313" key="3">
    <source>
        <dbReference type="Proteomes" id="UP001151760"/>
    </source>
</evidence>
<feature type="region of interest" description="Disordered" evidence="1">
    <location>
        <begin position="112"/>
        <end position="135"/>
    </location>
</feature>
<organism evidence="2 3">
    <name type="scientific">Tanacetum coccineum</name>
    <dbReference type="NCBI Taxonomy" id="301880"/>
    <lineage>
        <taxon>Eukaryota</taxon>
        <taxon>Viridiplantae</taxon>
        <taxon>Streptophyta</taxon>
        <taxon>Embryophyta</taxon>
        <taxon>Tracheophyta</taxon>
        <taxon>Spermatophyta</taxon>
        <taxon>Magnoliopsida</taxon>
        <taxon>eudicotyledons</taxon>
        <taxon>Gunneridae</taxon>
        <taxon>Pentapetalae</taxon>
        <taxon>asterids</taxon>
        <taxon>campanulids</taxon>
        <taxon>Asterales</taxon>
        <taxon>Asteraceae</taxon>
        <taxon>Asteroideae</taxon>
        <taxon>Anthemideae</taxon>
        <taxon>Anthemidinae</taxon>
        <taxon>Tanacetum</taxon>
    </lineage>
</organism>
<comment type="caution">
    <text evidence="2">The sequence shown here is derived from an EMBL/GenBank/DDBJ whole genome shotgun (WGS) entry which is preliminary data.</text>
</comment>
<dbReference type="Proteomes" id="UP001151760">
    <property type="component" value="Unassembled WGS sequence"/>
</dbReference>